<protein>
    <recommendedName>
        <fullName evidence="4">Spore coat protein</fullName>
    </recommendedName>
</protein>
<evidence type="ECO:0008006" key="4">
    <source>
        <dbReference type="Google" id="ProtNLM"/>
    </source>
</evidence>
<dbReference type="AlphaFoldDB" id="A0A0V8JBK6"/>
<proteinExistence type="predicted"/>
<comment type="caution">
    <text evidence="2">The sequence shown here is derived from an EMBL/GenBank/DDBJ whole genome shotgun (WGS) entry which is preliminary data.</text>
</comment>
<feature type="signal peptide" evidence="1">
    <location>
        <begin position="1"/>
        <end position="24"/>
    </location>
</feature>
<keyword evidence="1" id="KW-0732">Signal</keyword>
<keyword evidence="3" id="KW-1185">Reference proteome</keyword>
<dbReference type="OrthoDB" id="1653343at2"/>
<evidence type="ECO:0000313" key="3">
    <source>
        <dbReference type="Proteomes" id="UP000054099"/>
    </source>
</evidence>
<accession>A0A0V8JBK6</accession>
<gene>
    <name evidence="2" type="ORF">AS030_01315</name>
</gene>
<organism evidence="2 3">
    <name type="scientific">Fictibacillus enclensis</name>
    <dbReference type="NCBI Taxonomy" id="1017270"/>
    <lineage>
        <taxon>Bacteria</taxon>
        <taxon>Bacillati</taxon>
        <taxon>Bacillota</taxon>
        <taxon>Bacilli</taxon>
        <taxon>Bacillales</taxon>
        <taxon>Fictibacillaceae</taxon>
        <taxon>Fictibacillus</taxon>
    </lineage>
</organism>
<evidence type="ECO:0000313" key="2">
    <source>
        <dbReference type="EMBL" id="KSU84232.1"/>
    </source>
</evidence>
<dbReference type="SUPFAM" id="SSF69318">
    <property type="entry name" value="Integrin alpha N-terminal domain"/>
    <property type="match status" value="1"/>
</dbReference>
<name>A0A0V8JBK6_9BACL</name>
<evidence type="ECO:0000256" key="1">
    <source>
        <dbReference type="SAM" id="SignalP"/>
    </source>
</evidence>
<dbReference type="RefSeq" id="WP_061967527.1">
    <property type="nucleotide sequence ID" value="NZ_FMAV01000001.1"/>
</dbReference>
<dbReference type="EMBL" id="LNQN01000001">
    <property type="protein sequence ID" value="KSU84232.1"/>
    <property type="molecule type" value="Genomic_DNA"/>
</dbReference>
<dbReference type="Proteomes" id="UP000054099">
    <property type="component" value="Unassembled WGS sequence"/>
</dbReference>
<feature type="chain" id="PRO_5006893820" description="Spore coat protein" evidence="1">
    <location>
        <begin position="25"/>
        <end position="263"/>
    </location>
</feature>
<sequence length="263" mass="29187">MKSIFFNLLLFLILLITAGSPIHATPLDPQTENIDSKSGSSIFVIDQRKMDVTGDKQPDTVTLMGEKEKQENIYSENLFLIFQDGATRRFTTLNLNDGGYHPNIQFFDFNGDRIPETYISAETGGRGGTSVFHLVSSKNNHVVEIPVPSSLGISGRFTDGYYATILVKNTGKITSINLAERRQKYETSEVYKNGTLIKPIKVSANKFSMLTPVDVNGDGVFELRGVQRISGIANGDSVAFADSIWKYKFMQWELVSSSVHKAN</sequence>
<dbReference type="InterPro" id="IPR028994">
    <property type="entry name" value="Integrin_alpha_N"/>
</dbReference>
<reference evidence="2 3" key="1">
    <citation type="journal article" date="2014" name="Antonie Van Leeuwenhoek">
        <title>Fictibacillus enclensis sp. nov., isolated from marine sediment.</title>
        <authorList>
            <person name="Dastager S.G."/>
            <person name="Mawlankar R."/>
            <person name="Srinivasan K."/>
            <person name="Tang S.K."/>
            <person name="Lee J.C."/>
            <person name="Ramana V.V."/>
            <person name="Shouche Y.S."/>
        </authorList>
    </citation>
    <scope>NUCLEOTIDE SEQUENCE [LARGE SCALE GENOMIC DNA]</scope>
    <source>
        <strain evidence="2 3">NIO-1003</strain>
    </source>
</reference>